<comment type="caution">
    <text evidence="1">The sequence shown here is derived from an EMBL/GenBank/DDBJ whole genome shotgun (WGS) entry which is preliminary data.</text>
</comment>
<keyword evidence="2" id="KW-1185">Reference proteome</keyword>
<gene>
    <name evidence="1" type="ORF">BV25DRAFT_1922801</name>
</gene>
<proteinExistence type="predicted"/>
<sequence length="353" mass="39817">MSHPGTNDQLYDDLNDLLFYAVNNPHQETALYPFFGRLNTAITSNVAVTHPITGERIGSLASHPQASFVAGARDSDTLVGKRHPDYAILMTFKRGRALENHDPKAAYLGYWQEIKRLYRTDNPLTEEDWLSDAGIALAEKQFNSHLFQVCDQARYGYQLFKTCDTFYVFLIQGMIFTLFEFTRPGSGEKSIPSQRLRKNKDTAELDKLQLITRRPRPRVLYYMKQILGDPSHDGQRRLSDEFLLALADVRVAEPACLTLRPEGSHFLPRPGSTVKRPTEQQVSQWTENVQDAIESLESLAQRELDAGLGMHDPPISLSRIAPFLSSLLSSIQASHSPHRSRPSSHASLVTLHS</sequence>
<reference evidence="1" key="2">
    <citation type="journal article" date="2022" name="New Phytol.">
        <title>Evolutionary transition to the ectomycorrhizal habit in the genomes of a hyperdiverse lineage of mushroom-forming fungi.</title>
        <authorList>
            <person name="Looney B."/>
            <person name="Miyauchi S."/>
            <person name="Morin E."/>
            <person name="Drula E."/>
            <person name="Courty P.E."/>
            <person name="Kohler A."/>
            <person name="Kuo A."/>
            <person name="LaButti K."/>
            <person name="Pangilinan J."/>
            <person name="Lipzen A."/>
            <person name="Riley R."/>
            <person name="Andreopoulos W."/>
            <person name="He G."/>
            <person name="Johnson J."/>
            <person name="Nolan M."/>
            <person name="Tritt A."/>
            <person name="Barry K.W."/>
            <person name="Grigoriev I.V."/>
            <person name="Nagy L.G."/>
            <person name="Hibbett D."/>
            <person name="Henrissat B."/>
            <person name="Matheny P.B."/>
            <person name="Labbe J."/>
            <person name="Martin F.M."/>
        </authorList>
    </citation>
    <scope>NUCLEOTIDE SEQUENCE</scope>
    <source>
        <strain evidence="1">HHB10654</strain>
    </source>
</reference>
<dbReference type="Proteomes" id="UP000814140">
    <property type="component" value="Unassembled WGS sequence"/>
</dbReference>
<protein>
    <submittedName>
        <fullName evidence="1">Uncharacterized protein</fullName>
    </submittedName>
</protein>
<evidence type="ECO:0000313" key="1">
    <source>
        <dbReference type="EMBL" id="KAI0054319.1"/>
    </source>
</evidence>
<evidence type="ECO:0000313" key="2">
    <source>
        <dbReference type="Proteomes" id="UP000814140"/>
    </source>
</evidence>
<organism evidence="1 2">
    <name type="scientific">Artomyces pyxidatus</name>
    <dbReference type="NCBI Taxonomy" id="48021"/>
    <lineage>
        <taxon>Eukaryota</taxon>
        <taxon>Fungi</taxon>
        <taxon>Dikarya</taxon>
        <taxon>Basidiomycota</taxon>
        <taxon>Agaricomycotina</taxon>
        <taxon>Agaricomycetes</taxon>
        <taxon>Russulales</taxon>
        <taxon>Auriscalpiaceae</taxon>
        <taxon>Artomyces</taxon>
    </lineage>
</organism>
<reference evidence="1" key="1">
    <citation type="submission" date="2021-03" db="EMBL/GenBank/DDBJ databases">
        <authorList>
            <consortium name="DOE Joint Genome Institute"/>
            <person name="Ahrendt S."/>
            <person name="Looney B.P."/>
            <person name="Miyauchi S."/>
            <person name="Morin E."/>
            <person name="Drula E."/>
            <person name="Courty P.E."/>
            <person name="Chicoki N."/>
            <person name="Fauchery L."/>
            <person name="Kohler A."/>
            <person name="Kuo A."/>
            <person name="Labutti K."/>
            <person name="Pangilinan J."/>
            <person name="Lipzen A."/>
            <person name="Riley R."/>
            <person name="Andreopoulos W."/>
            <person name="He G."/>
            <person name="Johnson J."/>
            <person name="Barry K.W."/>
            <person name="Grigoriev I.V."/>
            <person name="Nagy L."/>
            <person name="Hibbett D."/>
            <person name="Henrissat B."/>
            <person name="Matheny P.B."/>
            <person name="Labbe J."/>
            <person name="Martin F."/>
        </authorList>
    </citation>
    <scope>NUCLEOTIDE SEQUENCE</scope>
    <source>
        <strain evidence="1">HHB10654</strain>
    </source>
</reference>
<name>A0ACB8SCU8_9AGAM</name>
<dbReference type="EMBL" id="MU277518">
    <property type="protein sequence ID" value="KAI0054319.1"/>
    <property type="molecule type" value="Genomic_DNA"/>
</dbReference>
<accession>A0ACB8SCU8</accession>